<name>G0S9S0_CHATD</name>
<feature type="compositionally biased region" description="Polar residues" evidence="1">
    <location>
        <begin position="849"/>
        <end position="888"/>
    </location>
</feature>
<feature type="compositionally biased region" description="Low complexity" evidence="1">
    <location>
        <begin position="59"/>
        <end position="82"/>
    </location>
</feature>
<feature type="compositionally biased region" description="Polar residues" evidence="1">
    <location>
        <begin position="338"/>
        <end position="356"/>
    </location>
</feature>
<evidence type="ECO:0000313" key="4">
    <source>
        <dbReference type="Proteomes" id="UP000008066"/>
    </source>
</evidence>
<feature type="compositionally biased region" description="Basic and acidic residues" evidence="1">
    <location>
        <begin position="315"/>
        <end position="328"/>
    </location>
</feature>
<feature type="region of interest" description="Disordered" evidence="1">
    <location>
        <begin position="789"/>
        <end position="828"/>
    </location>
</feature>
<dbReference type="InterPro" id="IPR007330">
    <property type="entry name" value="MIT_dom"/>
</dbReference>
<feature type="region of interest" description="Disordered" evidence="1">
    <location>
        <begin position="172"/>
        <end position="212"/>
    </location>
</feature>
<sequence length="1446" mass="156342">MSSSSFSSSSSRPAATGTPAPSTSIPSIPPVPSYPPPADPFDPLYSSTPPTADFIGAASSSYSYPYSSPSPRTVTSTSISHSHSTRLGSRDLGSAGGTALPRLRSQYYNYDGVDGSSSNSSRNRSTAAFHGHHSRESSSVHIASVAASPPRTASLLPPARIVVGEPTLIEAPPLLRDPFNDPRPAPKVPDSAKEHRRGRSRSSSGTGLNDSLRNLNRWSASTASSRASGLANFSRRLSADILSGAFHSHRNRPSTSSSSPRSSPRSGRRSPSPANNTSSFPPPRSLPRISTGPDLAHEVLGSTIIGRTLSPTAEETPRQEQHRDDWDNNTRAWDQEPAYSQQHQGEQSITEAQQPSVEPAPEPGMAYTHNGHGHHGHHGHGRGGHEAGHSHIYSAATHHGSETMGSSSRERDRERSHRTPSQKTILSKALHKANTAVKLDNAYNFEGARKAYAEACALLQQVLIWATAEEDRRKLEAIHETYLNRVMELDQILVEMQETQPQEKELPRRPDSEDLDNVYNEHAASGHHDYANTYGPAGQRHYETDHYQHHYYHAQASSSRLQQSYNASSTSHGPETNHRETRAGSYLTSQYSLQSQFSKSRYNGLTSRTTMDNSYMPPPLSPGRPLSPLSRHSPKPPEHESPRRNAHAETSTSGHQHGQHLAPGHPADHHRTNSHESVSWLAPIDESDHSSESSVHSRSSSRIRRKHLRAPSGATEAEFDAALDDAIEAAYDDGYEPETDYPGPVYQNTSSVPPPTAPVDPVAAAMQKVEMARQMVRESEREALELANERERRLREQQQLDDREHKNQEAMGGSRTDDFYDDGNDSEEEERILEALTKGHSIEDFIINGQPQSSVPRESDSSGLSSRTWHSSMGSNPPTATTVLTPVSETGIPPQPTVPVPALPTQPPPQVPTQQQQSVRGRRLSGQNATQLKIETSKLSGPSAPPPGPATAGPTMSASHPSTGNYIAQQRQALSAGPSRTVGPFSSRPTPSPVPGVPENEVAQPEPLPPVAVNQQQQEQPQEQPRVGTPSIVRPSLRKNFSSSSLKSLRTRNHSISHLEESEQSPSTPLSTHFSTSRLPAVPSIPASIKSSVTNSSLASSNSSTSANNTNTAGLHLFDNHFHSPDRPGSPNPSIPDAPVPLEPCPTEALLRPFWLMRCLYQSLCHPRGGYLSNRLFIPRDVWRVKGVKLKAVEDKIANCDLLTAALQKLARVDTCDADAVLEEMQAFEGVLEQVQAALARKLGNEVGVNGTASLFREAAVLDAINGEGGAAGGVPRSASSAGKGGFSWRKLRNKGSSANLPASGYSSGRGTAGGAGGSSVNLAGQQSKDGKDAKEGVLMPSLPMTAHPTSRPPKRDVNSVSFAGPNANYMASLARLFDAAQTVDAIARQVDDPGLRHADKTQVGLELCTRHAADFFAFYICRFVLSDLMLLMDKFIKRGSEWVLM</sequence>
<gene>
    <name evidence="3" type="ORF">CTHT_0046930</name>
</gene>
<protein>
    <recommendedName>
        <fullName evidence="2">MIT domain-containing protein</fullName>
    </recommendedName>
</protein>
<feature type="compositionally biased region" description="Pro residues" evidence="1">
    <location>
        <begin position="1128"/>
        <end position="1139"/>
    </location>
</feature>
<feature type="compositionally biased region" description="Basic and acidic residues" evidence="1">
    <location>
        <begin position="408"/>
        <end position="417"/>
    </location>
</feature>
<dbReference type="RefSeq" id="XP_006695066.1">
    <property type="nucleotide sequence ID" value="XM_006695003.1"/>
</dbReference>
<feature type="compositionally biased region" description="Polar residues" evidence="1">
    <location>
        <begin position="1039"/>
        <end position="1048"/>
    </location>
</feature>
<feature type="region of interest" description="Disordered" evidence="1">
    <location>
        <begin position="1095"/>
        <end position="1139"/>
    </location>
</feature>
<evidence type="ECO:0000256" key="1">
    <source>
        <dbReference type="SAM" id="MobiDB-lite"/>
    </source>
</evidence>
<dbReference type="HOGENOM" id="CLU_001575_0_1_1"/>
<feature type="compositionally biased region" description="Polar residues" evidence="1">
    <location>
        <begin position="925"/>
        <end position="939"/>
    </location>
</feature>
<dbReference type="EMBL" id="GL988043">
    <property type="protein sequence ID" value="EGS20181.1"/>
    <property type="molecule type" value="Genomic_DNA"/>
</dbReference>
<feature type="compositionally biased region" description="Low complexity" evidence="1">
    <location>
        <begin position="1"/>
        <end position="26"/>
    </location>
</feature>
<dbReference type="SUPFAM" id="SSF116846">
    <property type="entry name" value="MIT domain"/>
    <property type="match status" value="1"/>
</dbReference>
<feature type="compositionally biased region" description="Low complexity" evidence="1">
    <location>
        <begin position="1015"/>
        <end position="1025"/>
    </location>
</feature>
<accession>G0S9S0</accession>
<organism evidence="4">
    <name type="scientific">Chaetomium thermophilum (strain DSM 1495 / CBS 144.50 / IMI 039719)</name>
    <name type="common">Thermochaetoides thermophila</name>
    <dbReference type="NCBI Taxonomy" id="759272"/>
    <lineage>
        <taxon>Eukaryota</taxon>
        <taxon>Fungi</taxon>
        <taxon>Dikarya</taxon>
        <taxon>Ascomycota</taxon>
        <taxon>Pezizomycotina</taxon>
        <taxon>Sordariomycetes</taxon>
        <taxon>Sordariomycetidae</taxon>
        <taxon>Sordariales</taxon>
        <taxon>Chaetomiaceae</taxon>
        <taxon>Thermochaetoides</taxon>
    </lineage>
</organism>
<feature type="compositionally biased region" description="Basic and acidic residues" evidence="1">
    <location>
        <begin position="789"/>
        <end position="808"/>
    </location>
</feature>
<dbReference type="Gene3D" id="1.20.58.80">
    <property type="entry name" value="Phosphotransferase system, lactose/cellobiose-type IIA subunit"/>
    <property type="match status" value="1"/>
</dbReference>
<dbReference type="GeneID" id="18258731"/>
<feature type="compositionally biased region" description="Low complexity" evidence="1">
    <location>
        <begin position="137"/>
        <end position="148"/>
    </location>
</feature>
<feature type="domain" description="MIT" evidence="2">
    <location>
        <begin position="426"/>
        <end position="490"/>
    </location>
</feature>
<dbReference type="PANTHER" id="PTHR37327">
    <property type="entry name" value="CHROMOSOME 1, WHOLE GENOME SHOTGUN SEQUENCE"/>
    <property type="match status" value="1"/>
</dbReference>
<keyword evidence="4" id="KW-1185">Reference proteome</keyword>
<dbReference type="STRING" id="759272.G0S9S0"/>
<feature type="compositionally biased region" description="Polar residues" evidence="1">
    <location>
        <begin position="1064"/>
        <end position="1078"/>
    </location>
</feature>
<feature type="region of interest" description="Disordered" evidence="1">
    <location>
        <begin position="604"/>
        <end position="716"/>
    </location>
</feature>
<feature type="region of interest" description="Disordered" evidence="1">
    <location>
        <begin position="555"/>
        <end position="580"/>
    </location>
</feature>
<feature type="compositionally biased region" description="Polar residues" evidence="1">
    <location>
        <begin position="560"/>
        <end position="574"/>
    </location>
</feature>
<feature type="compositionally biased region" description="Low complexity" evidence="1">
    <location>
        <begin position="116"/>
        <end position="125"/>
    </location>
</feature>
<dbReference type="Proteomes" id="UP000008066">
    <property type="component" value="Unassembled WGS sequence"/>
</dbReference>
<dbReference type="PANTHER" id="PTHR37327:SF1">
    <property type="entry name" value="MICROTUBULE INTERACTING AND TRANSPORT DOMAIN-CONTAINING PROTEIN"/>
    <property type="match status" value="1"/>
</dbReference>
<feature type="region of interest" description="Disordered" evidence="1">
    <location>
        <begin position="1298"/>
        <end position="1337"/>
    </location>
</feature>
<feature type="region of interest" description="Disordered" evidence="1">
    <location>
        <begin position="245"/>
        <end position="425"/>
    </location>
</feature>
<evidence type="ECO:0000313" key="3">
    <source>
        <dbReference type="EMBL" id="EGS20181.1"/>
    </source>
</evidence>
<dbReference type="OMA" id="PNANYMG"/>
<proteinExistence type="predicted"/>
<feature type="region of interest" description="Disordered" evidence="1">
    <location>
        <begin position="843"/>
        <end position="1078"/>
    </location>
</feature>
<feature type="compositionally biased region" description="Basic and acidic residues" evidence="1">
    <location>
        <begin position="635"/>
        <end position="647"/>
    </location>
</feature>
<dbReference type="Pfam" id="PF04212">
    <property type="entry name" value="MIT"/>
    <property type="match status" value="1"/>
</dbReference>
<feature type="compositionally biased region" description="Basic residues" evidence="1">
    <location>
        <begin position="699"/>
        <end position="709"/>
    </location>
</feature>
<dbReference type="InterPro" id="IPR036181">
    <property type="entry name" value="MIT_dom_sf"/>
</dbReference>
<dbReference type="KEGG" id="cthr:CTHT_0046930"/>
<feature type="compositionally biased region" description="Polar residues" evidence="1">
    <location>
        <begin position="604"/>
        <end position="613"/>
    </location>
</feature>
<feature type="compositionally biased region" description="Acidic residues" evidence="1">
    <location>
        <begin position="819"/>
        <end position="828"/>
    </location>
</feature>
<feature type="region of interest" description="Disordered" evidence="1">
    <location>
        <begin position="1"/>
        <end position="151"/>
    </location>
</feature>
<feature type="compositionally biased region" description="Polar residues" evidence="1">
    <location>
        <begin position="956"/>
        <end position="973"/>
    </location>
</feature>
<dbReference type="eggNOG" id="ENOG502S5AI">
    <property type="taxonomic scope" value="Eukaryota"/>
</dbReference>
<feature type="compositionally biased region" description="Low complexity" evidence="1">
    <location>
        <begin position="1095"/>
        <end position="1113"/>
    </location>
</feature>
<feature type="compositionally biased region" description="Pro residues" evidence="1">
    <location>
        <begin position="893"/>
        <end position="911"/>
    </location>
</feature>
<feature type="compositionally biased region" description="Low complexity" evidence="1">
    <location>
        <begin position="253"/>
        <end position="273"/>
    </location>
</feature>
<feature type="compositionally biased region" description="Pro residues" evidence="1">
    <location>
        <begin position="27"/>
        <end position="40"/>
    </location>
</feature>
<feature type="compositionally biased region" description="Basic residues" evidence="1">
    <location>
        <begin position="371"/>
        <end position="382"/>
    </location>
</feature>
<dbReference type="OrthoDB" id="1074at2759"/>
<reference evidence="3 4" key="1">
    <citation type="journal article" date="2011" name="Cell">
        <title>Insight into structure and assembly of the nuclear pore complex by utilizing the genome of a eukaryotic thermophile.</title>
        <authorList>
            <person name="Amlacher S."/>
            <person name="Sarges P."/>
            <person name="Flemming D."/>
            <person name="van Noort V."/>
            <person name="Kunze R."/>
            <person name="Devos D.P."/>
            <person name="Arumugam M."/>
            <person name="Bork P."/>
            <person name="Hurt E."/>
        </authorList>
    </citation>
    <scope>NUCLEOTIDE SEQUENCE [LARGE SCALE GENOMIC DNA]</scope>
    <source>
        <strain evidence="4">DSM 1495 / CBS 144.50 / IMI 039719</strain>
    </source>
</reference>
<evidence type="ECO:0000259" key="2">
    <source>
        <dbReference type="Pfam" id="PF04212"/>
    </source>
</evidence>